<dbReference type="Proteomes" id="UP000237340">
    <property type="component" value="Unassembled WGS sequence"/>
</dbReference>
<keyword evidence="3" id="KW-1185">Reference proteome</keyword>
<comment type="caution">
    <text evidence="2">The sequence shown here is derived from an EMBL/GenBank/DDBJ whole genome shotgun (WGS) entry which is preliminary data.</text>
</comment>
<evidence type="ECO:0000259" key="1">
    <source>
        <dbReference type="Pfam" id="PF00561"/>
    </source>
</evidence>
<gene>
    <name evidence="2" type="ORF">C3B61_08880</name>
</gene>
<organism evidence="2 3">
    <name type="scientific">Cryobacterium zongtaii</name>
    <dbReference type="NCBI Taxonomy" id="1259217"/>
    <lineage>
        <taxon>Bacteria</taxon>
        <taxon>Bacillati</taxon>
        <taxon>Actinomycetota</taxon>
        <taxon>Actinomycetes</taxon>
        <taxon>Micrococcales</taxon>
        <taxon>Microbacteriaceae</taxon>
        <taxon>Cryobacterium</taxon>
    </lineage>
</organism>
<dbReference type="RefSeq" id="WP_103460280.1">
    <property type="nucleotide sequence ID" value="NZ_PPXD01000009.1"/>
</dbReference>
<dbReference type="PRINTS" id="PR00111">
    <property type="entry name" value="ABHYDROLASE"/>
</dbReference>
<keyword evidence="2" id="KW-0378">Hydrolase</keyword>
<feature type="domain" description="AB hydrolase-1" evidence="1">
    <location>
        <begin position="20"/>
        <end position="117"/>
    </location>
</feature>
<dbReference type="InterPro" id="IPR000073">
    <property type="entry name" value="AB_hydrolase_1"/>
</dbReference>
<dbReference type="EMBL" id="PPXD01000009">
    <property type="protein sequence ID" value="POH66653.1"/>
    <property type="molecule type" value="Genomic_DNA"/>
</dbReference>
<evidence type="ECO:0000313" key="2">
    <source>
        <dbReference type="EMBL" id="POH66653.1"/>
    </source>
</evidence>
<protein>
    <submittedName>
        <fullName evidence="2">Alpha/beta hydrolase</fullName>
    </submittedName>
</protein>
<dbReference type="Gene3D" id="3.40.50.1820">
    <property type="entry name" value="alpha/beta hydrolase"/>
    <property type="match status" value="1"/>
</dbReference>
<dbReference type="InterPro" id="IPR029058">
    <property type="entry name" value="AB_hydrolase_fold"/>
</dbReference>
<name>A0A2S3ZH22_9MICO</name>
<accession>A0A2S3ZH22</accession>
<dbReference type="AlphaFoldDB" id="A0A2S3ZH22"/>
<evidence type="ECO:0000313" key="3">
    <source>
        <dbReference type="Proteomes" id="UP000237340"/>
    </source>
</evidence>
<dbReference type="PANTHER" id="PTHR43194">
    <property type="entry name" value="HYDROLASE ALPHA/BETA FOLD FAMILY"/>
    <property type="match status" value="1"/>
</dbReference>
<sequence>MKIRRGAIDLHITDTEGSGPPVVILHGLAGSSTEMAATAAALGDHRVVTVDARGHGRSTRFPDDVSREAHVADVVFVIESVLGRPVSLVGQSMGGHTALLVASARPDLVERLVLLEAGVGGDGNDRSRSDLRRFFTSWPVPFGNEAHARAFLGDSPLARSWIADLEMRPDGLWPRFDPDVMVETIAHVDAHPRWPEWCSLDIPTLAVFGAEGMFSAAAKDEFMSRGSPQVTRVDFDGGSHDAHLDASAEWITALRAFLVRV</sequence>
<reference evidence="2 3" key="1">
    <citation type="submission" date="2018-01" db="EMBL/GenBank/DDBJ databases">
        <title>Cryobacterium sp. nov., from glaciers in China.</title>
        <authorList>
            <person name="Liu Q."/>
            <person name="Xin Y.-H."/>
        </authorList>
    </citation>
    <scope>NUCLEOTIDE SEQUENCE [LARGE SCALE GENOMIC DNA]</scope>
    <source>
        <strain evidence="2 3">TMN-42</strain>
    </source>
</reference>
<dbReference type="GO" id="GO:0016787">
    <property type="term" value="F:hydrolase activity"/>
    <property type="evidence" value="ECO:0007669"/>
    <property type="project" value="UniProtKB-KW"/>
</dbReference>
<proteinExistence type="predicted"/>
<dbReference type="InterPro" id="IPR050228">
    <property type="entry name" value="Carboxylesterase_BioH"/>
</dbReference>
<dbReference type="SUPFAM" id="SSF53474">
    <property type="entry name" value="alpha/beta-Hydrolases"/>
    <property type="match status" value="1"/>
</dbReference>
<dbReference type="PANTHER" id="PTHR43194:SF2">
    <property type="entry name" value="PEROXISOMAL MEMBRANE PROTEIN LPX1"/>
    <property type="match status" value="1"/>
</dbReference>
<dbReference type="Pfam" id="PF00561">
    <property type="entry name" value="Abhydrolase_1"/>
    <property type="match status" value="1"/>
</dbReference>